<feature type="transmembrane region" description="Helical" evidence="1">
    <location>
        <begin position="169"/>
        <end position="193"/>
    </location>
</feature>
<evidence type="ECO:0000256" key="1">
    <source>
        <dbReference type="SAM" id="Phobius"/>
    </source>
</evidence>
<gene>
    <name evidence="2" type="ORF">CAMP_LOCUS9187</name>
</gene>
<keyword evidence="1" id="KW-0812">Transmembrane</keyword>
<feature type="transmembrane region" description="Helical" evidence="1">
    <location>
        <begin position="123"/>
        <end position="149"/>
    </location>
</feature>
<feature type="transmembrane region" description="Helical" evidence="1">
    <location>
        <begin position="20"/>
        <end position="38"/>
    </location>
</feature>
<proteinExistence type="predicted"/>
<dbReference type="Proteomes" id="UP001152747">
    <property type="component" value="Unassembled WGS sequence"/>
</dbReference>
<name>A0A9P1IL10_9PELO</name>
<dbReference type="EMBL" id="CANHGI010000003">
    <property type="protein sequence ID" value="CAI5446550.1"/>
    <property type="molecule type" value="Genomic_DNA"/>
</dbReference>
<keyword evidence="3" id="KW-1185">Reference proteome</keyword>
<sequence>MEQLTKTPLSYRDRITFEFAVYGTCVFLNSLLCLFFLLRFHLWHSFKPTICFVTFGTFILSLPLLALQIFLVINLWSRNEPQYTVAICTFVKCFTSATTSMAQVLPLPVAIYRYFLVVQNKKLSLLFVISTHFGICLMFLAIAILNFPLGISQVNDQCEKLIFSNVMEAVRISLTLGLNLFAVLINCVIWMFVRKYDKREVDIHRRRIQLTYSMLLQSMIPILVSIPLLVGSLDFYFGYTLPYEFTSRWYATTFLSPFLTPISSMLSLRVIRLEILEFFVKSRRVIIGGRKISSFINSKLGARPSSDYSSA</sequence>
<keyword evidence="1" id="KW-0472">Membrane</keyword>
<feature type="transmembrane region" description="Helical" evidence="1">
    <location>
        <begin position="50"/>
        <end position="77"/>
    </location>
</feature>
<feature type="transmembrane region" description="Helical" evidence="1">
    <location>
        <begin position="249"/>
        <end position="271"/>
    </location>
</feature>
<accession>A0A9P1IL10</accession>
<dbReference type="InterPro" id="IPR010601">
    <property type="entry name" value="DUF1182"/>
</dbReference>
<reference evidence="2" key="1">
    <citation type="submission" date="2022-11" db="EMBL/GenBank/DDBJ databases">
        <authorList>
            <person name="Kikuchi T."/>
        </authorList>
    </citation>
    <scope>NUCLEOTIDE SEQUENCE</scope>
    <source>
        <strain evidence="2">PS1010</strain>
    </source>
</reference>
<dbReference type="OrthoDB" id="5810980at2759"/>
<comment type="caution">
    <text evidence="2">The sequence shown here is derived from an EMBL/GenBank/DDBJ whole genome shotgun (WGS) entry which is preliminary data.</text>
</comment>
<dbReference type="AlphaFoldDB" id="A0A9P1IL10"/>
<feature type="transmembrane region" description="Helical" evidence="1">
    <location>
        <begin position="83"/>
        <end position="111"/>
    </location>
</feature>
<feature type="transmembrane region" description="Helical" evidence="1">
    <location>
        <begin position="214"/>
        <end position="237"/>
    </location>
</feature>
<keyword evidence="1" id="KW-1133">Transmembrane helix</keyword>
<protein>
    <submittedName>
        <fullName evidence="2">Uncharacterized protein</fullName>
    </submittedName>
</protein>
<dbReference type="PANTHER" id="PTHR38614">
    <property type="entry name" value="PROTEIN CBG09954"/>
    <property type="match status" value="1"/>
</dbReference>
<evidence type="ECO:0000313" key="2">
    <source>
        <dbReference type="EMBL" id="CAI5446550.1"/>
    </source>
</evidence>
<dbReference type="PANTHER" id="PTHR38614:SF4">
    <property type="entry name" value="PROTEIN CBG09954"/>
    <property type="match status" value="1"/>
</dbReference>
<dbReference type="Pfam" id="PF06681">
    <property type="entry name" value="DUF1182"/>
    <property type="match status" value="1"/>
</dbReference>
<evidence type="ECO:0000313" key="3">
    <source>
        <dbReference type="Proteomes" id="UP001152747"/>
    </source>
</evidence>
<organism evidence="2 3">
    <name type="scientific">Caenorhabditis angaria</name>
    <dbReference type="NCBI Taxonomy" id="860376"/>
    <lineage>
        <taxon>Eukaryota</taxon>
        <taxon>Metazoa</taxon>
        <taxon>Ecdysozoa</taxon>
        <taxon>Nematoda</taxon>
        <taxon>Chromadorea</taxon>
        <taxon>Rhabditida</taxon>
        <taxon>Rhabditina</taxon>
        <taxon>Rhabditomorpha</taxon>
        <taxon>Rhabditoidea</taxon>
        <taxon>Rhabditidae</taxon>
        <taxon>Peloderinae</taxon>
        <taxon>Caenorhabditis</taxon>
    </lineage>
</organism>